<evidence type="ECO:0000256" key="2">
    <source>
        <dbReference type="ARBA" id="ARBA00009810"/>
    </source>
</evidence>
<dbReference type="PROSITE" id="PS52016">
    <property type="entry name" value="TONB_DEPENDENT_REC_3"/>
    <property type="match status" value="1"/>
</dbReference>
<dbReference type="NCBIfam" id="TIGR01785">
    <property type="entry name" value="TonB-hemin"/>
    <property type="match status" value="1"/>
</dbReference>
<evidence type="ECO:0000256" key="7">
    <source>
        <dbReference type="ARBA" id="ARBA00023077"/>
    </source>
</evidence>
<proteinExistence type="inferred from homology"/>
<keyword evidence="7 13" id="KW-0798">TonB box</keyword>
<keyword evidence="10 11" id="KW-0998">Cell outer membrane</keyword>
<dbReference type="InterPro" id="IPR012910">
    <property type="entry name" value="Plug_dom"/>
</dbReference>
<comment type="subcellular location">
    <subcellularLocation>
        <location evidence="1 11">Cell outer membrane</location>
        <topology evidence="1 11">Multi-pass membrane protein</topology>
    </subcellularLocation>
</comment>
<reference evidence="17 18" key="1">
    <citation type="submission" date="2019-04" db="EMBL/GenBank/DDBJ databases">
        <title>Phreatobacter aquaticus sp. nov.</title>
        <authorList>
            <person name="Choi A."/>
        </authorList>
    </citation>
    <scope>NUCLEOTIDE SEQUENCE [LARGE SCALE GENOMIC DNA]</scope>
    <source>
        <strain evidence="17 18">KCTC 52518</strain>
    </source>
</reference>
<organism evidence="17 18">
    <name type="scientific">Phreatobacter stygius</name>
    <dbReference type="NCBI Taxonomy" id="1940610"/>
    <lineage>
        <taxon>Bacteria</taxon>
        <taxon>Pseudomonadati</taxon>
        <taxon>Pseudomonadota</taxon>
        <taxon>Alphaproteobacteria</taxon>
        <taxon>Hyphomicrobiales</taxon>
        <taxon>Phreatobacteraceae</taxon>
        <taxon>Phreatobacter</taxon>
    </lineage>
</organism>
<dbReference type="InterPro" id="IPR036942">
    <property type="entry name" value="Beta-barrel_TonB_sf"/>
</dbReference>
<evidence type="ECO:0000259" key="16">
    <source>
        <dbReference type="Pfam" id="PF07715"/>
    </source>
</evidence>
<keyword evidence="18" id="KW-1185">Reference proteome</keyword>
<keyword evidence="3 11" id="KW-0813">Transport</keyword>
<evidence type="ECO:0000256" key="8">
    <source>
        <dbReference type="ARBA" id="ARBA00023136"/>
    </source>
</evidence>
<gene>
    <name evidence="17" type="ORF">E8M01_20090</name>
</gene>
<dbReference type="SUPFAM" id="SSF56935">
    <property type="entry name" value="Porins"/>
    <property type="match status" value="1"/>
</dbReference>
<evidence type="ECO:0000256" key="11">
    <source>
        <dbReference type="PROSITE-ProRule" id="PRU01360"/>
    </source>
</evidence>
<name>A0A4D7B579_9HYPH</name>
<keyword evidence="8 11" id="KW-0472">Membrane</keyword>
<dbReference type="GO" id="GO:0015344">
    <property type="term" value="F:siderophore uptake transmembrane transporter activity"/>
    <property type="evidence" value="ECO:0007669"/>
    <property type="project" value="TreeGrafter"/>
</dbReference>
<feature type="short sequence motif" description="TonB C-terminal box" evidence="12">
    <location>
        <begin position="750"/>
        <end position="767"/>
    </location>
</feature>
<dbReference type="InterPro" id="IPR037066">
    <property type="entry name" value="Plug_dom_sf"/>
</dbReference>
<dbReference type="Proteomes" id="UP000298781">
    <property type="component" value="Chromosome"/>
</dbReference>
<evidence type="ECO:0000256" key="6">
    <source>
        <dbReference type="ARBA" id="ARBA00022729"/>
    </source>
</evidence>
<dbReference type="InterPro" id="IPR010949">
    <property type="entry name" value="TonB_Hb/transfer/lactofer_rcpt"/>
</dbReference>
<evidence type="ECO:0000256" key="4">
    <source>
        <dbReference type="ARBA" id="ARBA00022452"/>
    </source>
</evidence>
<feature type="signal peptide" evidence="14">
    <location>
        <begin position="1"/>
        <end position="27"/>
    </location>
</feature>
<evidence type="ECO:0000256" key="10">
    <source>
        <dbReference type="ARBA" id="ARBA00023237"/>
    </source>
</evidence>
<dbReference type="InterPro" id="IPR000531">
    <property type="entry name" value="Beta-barrel_TonB"/>
</dbReference>
<feature type="domain" description="TonB-dependent receptor-like beta-barrel" evidence="15">
    <location>
        <begin position="291"/>
        <end position="721"/>
    </location>
</feature>
<sequence length="767" mass="84663">MTRSGTATLCASVSILFLALATAAALAQATAPSRAETEAARAANVSSADEITVTATREERQRFDVPANISVISRQQMDDRATRDIQDLVRYEPGVSVDRVTTGTDPWHNLGGFTIRGVTGNRVQIRVDGARVMERITDGTRDLVDLPYMRSVEIMRGPGSVLWGADALGGIVAFRTLDPDDLLRGKGRPWAVRLQTSYDSLDQAFVKTGMTAIQFSPVLQGIFVLSQRSAQAASLSTAQANGGIWGCPAIRALACNELDPLNSSTWNGFAKLIWRPADNHEVRLVAEAFNRNTTVDQRYDFGQTVSVSGAPHRNGQYLRNQVLGRQNFAIAHDWTPHWGWIDAVRWNVSYSPQSRMLDSNRYQLNLNTNQQRRTNAILNYQENFLQGEVQLTSRFNLGPAQHILTYGFQGDTTKTDYFRQDTVINATTGNLISVTRGSGFNFANANTTRADLYLQDEIQLFDGRWTITPGLRWANYTIDPRPDVNYRPVPGVEPRQISSSRFIPQLGSVFKLTDIYSVYARYAEGFKMPTAQQLYLSLPGGAGGGGSLVPNPNLRPESARSYEAGFRGRFERGWFSVGAFYTTYKDFILAFQPPSPGSIDLTNTNVSAVTIYGVEASAQYRITDDLILNGGLSYQFGEQRATPTSAKVAFDAIMPLTATVGLRWFKREWNIDGEVLASFGAPIGRTSAPNIYKPGGYAVFDSFINWRPTANLTLRAGVQNIFDTRYFQNLYGNYTNTPASAAVAQTNPLELQVAPGRTFKLSATADF</sequence>
<evidence type="ECO:0000256" key="3">
    <source>
        <dbReference type="ARBA" id="ARBA00022448"/>
    </source>
</evidence>
<dbReference type="AlphaFoldDB" id="A0A4D7B579"/>
<dbReference type="NCBIfam" id="TIGR01786">
    <property type="entry name" value="TonB-hemlactrns"/>
    <property type="match status" value="1"/>
</dbReference>
<keyword evidence="4 11" id="KW-1134">Transmembrane beta strand</keyword>
<comment type="similarity">
    <text evidence="2 11 13">Belongs to the TonB-dependent receptor family.</text>
</comment>
<dbReference type="KEGG" id="pstg:E8M01_20090"/>
<dbReference type="Pfam" id="PF07715">
    <property type="entry name" value="Plug"/>
    <property type="match status" value="1"/>
</dbReference>
<keyword evidence="6 14" id="KW-0732">Signal</keyword>
<protein>
    <submittedName>
        <fullName evidence="17">TonB-dependent hemoglobin/transferrin/lactoferrin family receptor</fullName>
    </submittedName>
</protein>
<dbReference type="Gene3D" id="2.40.170.20">
    <property type="entry name" value="TonB-dependent receptor, beta-barrel domain"/>
    <property type="match status" value="1"/>
</dbReference>
<dbReference type="PANTHER" id="PTHR30069:SF29">
    <property type="entry name" value="HEMOGLOBIN AND HEMOGLOBIN-HAPTOGLOBIN-BINDING PROTEIN 1-RELATED"/>
    <property type="match status" value="1"/>
</dbReference>
<evidence type="ECO:0000313" key="17">
    <source>
        <dbReference type="EMBL" id="QCI66315.1"/>
    </source>
</evidence>
<dbReference type="Pfam" id="PF00593">
    <property type="entry name" value="TonB_dep_Rec_b-barrel"/>
    <property type="match status" value="1"/>
</dbReference>
<dbReference type="InterPro" id="IPR010917">
    <property type="entry name" value="TonB_rcpt_CS"/>
</dbReference>
<dbReference type="OrthoDB" id="9760494at2"/>
<evidence type="ECO:0000256" key="13">
    <source>
        <dbReference type="RuleBase" id="RU003357"/>
    </source>
</evidence>
<dbReference type="GO" id="GO:0015232">
    <property type="term" value="F:heme transmembrane transporter activity"/>
    <property type="evidence" value="ECO:0007669"/>
    <property type="project" value="InterPro"/>
</dbReference>
<dbReference type="CDD" id="cd01347">
    <property type="entry name" value="ligand_gated_channel"/>
    <property type="match status" value="1"/>
</dbReference>
<dbReference type="GO" id="GO:0044718">
    <property type="term" value="P:siderophore transmembrane transport"/>
    <property type="evidence" value="ECO:0007669"/>
    <property type="project" value="TreeGrafter"/>
</dbReference>
<evidence type="ECO:0000259" key="15">
    <source>
        <dbReference type="Pfam" id="PF00593"/>
    </source>
</evidence>
<keyword evidence="9 17" id="KW-0675">Receptor</keyword>
<dbReference type="PANTHER" id="PTHR30069">
    <property type="entry name" value="TONB-DEPENDENT OUTER MEMBRANE RECEPTOR"/>
    <property type="match status" value="1"/>
</dbReference>
<keyword evidence="5 11" id="KW-0812">Transmembrane</keyword>
<dbReference type="InterPro" id="IPR011276">
    <property type="entry name" value="TonB_haem/Hb_rcpt"/>
</dbReference>
<evidence type="ECO:0000256" key="14">
    <source>
        <dbReference type="SAM" id="SignalP"/>
    </source>
</evidence>
<evidence type="ECO:0000256" key="1">
    <source>
        <dbReference type="ARBA" id="ARBA00004571"/>
    </source>
</evidence>
<evidence type="ECO:0000256" key="5">
    <source>
        <dbReference type="ARBA" id="ARBA00022692"/>
    </source>
</evidence>
<dbReference type="EMBL" id="CP039690">
    <property type="protein sequence ID" value="QCI66315.1"/>
    <property type="molecule type" value="Genomic_DNA"/>
</dbReference>
<accession>A0A4D7B579</accession>
<evidence type="ECO:0000256" key="12">
    <source>
        <dbReference type="PROSITE-ProRule" id="PRU10144"/>
    </source>
</evidence>
<dbReference type="Gene3D" id="2.170.130.10">
    <property type="entry name" value="TonB-dependent receptor, plug domain"/>
    <property type="match status" value="1"/>
</dbReference>
<dbReference type="InterPro" id="IPR039426">
    <property type="entry name" value="TonB-dep_rcpt-like"/>
</dbReference>
<dbReference type="GO" id="GO:0009279">
    <property type="term" value="C:cell outer membrane"/>
    <property type="evidence" value="ECO:0007669"/>
    <property type="project" value="UniProtKB-SubCell"/>
</dbReference>
<feature type="domain" description="TonB-dependent receptor plug" evidence="16">
    <location>
        <begin position="63"/>
        <end position="171"/>
    </location>
</feature>
<dbReference type="PROSITE" id="PS01156">
    <property type="entry name" value="TONB_DEPENDENT_REC_2"/>
    <property type="match status" value="1"/>
</dbReference>
<evidence type="ECO:0000313" key="18">
    <source>
        <dbReference type="Proteomes" id="UP000298781"/>
    </source>
</evidence>
<feature type="chain" id="PRO_5020861079" evidence="14">
    <location>
        <begin position="28"/>
        <end position="767"/>
    </location>
</feature>
<evidence type="ECO:0000256" key="9">
    <source>
        <dbReference type="ARBA" id="ARBA00023170"/>
    </source>
</evidence>